<sequence length="309" mass="33910">METIRDIGLDIKGVPHTFSSWNTCMTKMYCKWPAIVGILIGSLIVLSILFCVGSCLARGGRCCCDCCSCLTRCCRGSSRPHQTVVYQQPPPQQYAPPAQPVYQSPAQPVSQSQAPPPYQAAAPPSRPPVVPVPLKSVNDDALPHMPSWDTSTSRRVEEIPLQEQQPYAGQQSHTPAYGHEPHPAAYEQQPHIAAHGQQSHTAAYAQQHHPLAQNQPAPHLQDPMDYHSGYPQQQYASQAANPMTRSHHDYAYLPNNPYGQAEVGACEDRYQAYEPQWANTRPVYTSTGGAPAQSSMPARKPLQGTLPDV</sequence>
<dbReference type="AlphaFoldDB" id="A0A6A7BV52"/>
<keyword evidence="2" id="KW-0472">Membrane</keyword>
<accession>A0A6A7BV52</accession>
<feature type="transmembrane region" description="Helical" evidence="2">
    <location>
        <begin position="35"/>
        <end position="59"/>
    </location>
</feature>
<feature type="region of interest" description="Disordered" evidence="1">
    <location>
        <begin position="85"/>
        <end position="183"/>
    </location>
</feature>
<feature type="compositionally biased region" description="Pro residues" evidence="1">
    <location>
        <begin position="114"/>
        <end position="131"/>
    </location>
</feature>
<name>A0A6A7BV52_9PEZI</name>
<proteinExistence type="predicted"/>
<dbReference type="EMBL" id="MU005997">
    <property type="protein sequence ID" value="KAF2859121.1"/>
    <property type="molecule type" value="Genomic_DNA"/>
</dbReference>
<feature type="compositionally biased region" description="Polar residues" evidence="1">
    <location>
        <begin position="230"/>
        <end position="244"/>
    </location>
</feature>
<protein>
    <submittedName>
        <fullName evidence="3">Uncharacterized protein</fullName>
    </submittedName>
</protein>
<evidence type="ECO:0000256" key="1">
    <source>
        <dbReference type="SAM" id="MobiDB-lite"/>
    </source>
</evidence>
<feature type="compositionally biased region" description="Polar residues" evidence="1">
    <location>
        <begin position="283"/>
        <end position="296"/>
    </location>
</feature>
<reference evidence="3" key="1">
    <citation type="journal article" date="2020" name="Stud. Mycol.">
        <title>101 Dothideomycetes genomes: a test case for predicting lifestyles and emergence of pathogens.</title>
        <authorList>
            <person name="Haridas S."/>
            <person name="Albert R."/>
            <person name="Binder M."/>
            <person name="Bloem J."/>
            <person name="Labutti K."/>
            <person name="Salamov A."/>
            <person name="Andreopoulos B."/>
            <person name="Baker S."/>
            <person name="Barry K."/>
            <person name="Bills G."/>
            <person name="Bluhm B."/>
            <person name="Cannon C."/>
            <person name="Castanera R."/>
            <person name="Culley D."/>
            <person name="Daum C."/>
            <person name="Ezra D."/>
            <person name="Gonzalez J."/>
            <person name="Henrissat B."/>
            <person name="Kuo A."/>
            <person name="Liang C."/>
            <person name="Lipzen A."/>
            <person name="Lutzoni F."/>
            <person name="Magnuson J."/>
            <person name="Mondo S."/>
            <person name="Nolan M."/>
            <person name="Ohm R."/>
            <person name="Pangilinan J."/>
            <person name="Park H.-J."/>
            <person name="Ramirez L."/>
            <person name="Alfaro M."/>
            <person name="Sun H."/>
            <person name="Tritt A."/>
            <person name="Yoshinaga Y."/>
            <person name="Zwiers L.-H."/>
            <person name="Turgeon B."/>
            <person name="Goodwin S."/>
            <person name="Spatafora J."/>
            <person name="Crous P."/>
            <person name="Grigoriev I."/>
        </authorList>
    </citation>
    <scope>NUCLEOTIDE SEQUENCE</scope>
    <source>
        <strain evidence="3">CBS 480.64</strain>
    </source>
</reference>
<keyword evidence="2" id="KW-0812">Transmembrane</keyword>
<feature type="compositionally biased region" description="Polar residues" evidence="1">
    <location>
        <begin position="162"/>
        <end position="174"/>
    </location>
</feature>
<dbReference type="Proteomes" id="UP000799421">
    <property type="component" value="Unassembled WGS sequence"/>
</dbReference>
<feature type="region of interest" description="Disordered" evidence="1">
    <location>
        <begin position="283"/>
        <end position="309"/>
    </location>
</feature>
<evidence type="ECO:0000313" key="3">
    <source>
        <dbReference type="EMBL" id="KAF2859121.1"/>
    </source>
</evidence>
<feature type="compositionally biased region" description="Pro residues" evidence="1">
    <location>
        <begin position="88"/>
        <end position="99"/>
    </location>
</feature>
<dbReference type="OrthoDB" id="5401332at2759"/>
<dbReference type="GO" id="GO:0005935">
    <property type="term" value="C:cellular bud neck"/>
    <property type="evidence" value="ECO:0007669"/>
    <property type="project" value="TreeGrafter"/>
</dbReference>
<keyword evidence="2" id="KW-1133">Transmembrane helix</keyword>
<evidence type="ECO:0000256" key="2">
    <source>
        <dbReference type="SAM" id="Phobius"/>
    </source>
</evidence>
<evidence type="ECO:0000313" key="4">
    <source>
        <dbReference type="Proteomes" id="UP000799421"/>
    </source>
</evidence>
<dbReference type="PANTHER" id="PTHR40018:SF1">
    <property type="entry name" value="[PSI+] INDUCTION PROTEIN 2"/>
    <property type="match status" value="1"/>
</dbReference>
<dbReference type="PANTHER" id="PTHR40018">
    <property type="entry name" value="[PSI+] INDUCTION PROTEIN 2"/>
    <property type="match status" value="1"/>
</dbReference>
<feature type="compositionally biased region" description="Low complexity" evidence="1">
    <location>
        <begin position="100"/>
        <end position="113"/>
    </location>
</feature>
<keyword evidence="4" id="KW-1185">Reference proteome</keyword>
<organism evidence="3 4">
    <name type="scientific">Piedraia hortae CBS 480.64</name>
    <dbReference type="NCBI Taxonomy" id="1314780"/>
    <lineage>
        <taxon>Eukaryota</taxon>
        <taxon>Fungi</taxon>
        <taxon>Dikarya</taxon>
        <taxon>Ascomycota</taxon>
        <taxon>Pezizomycotina</taxon>
        <taxon>Dothideomycetes</taxon>
        <taxon>Dothideomycetidae</taxon>
        <taxon>Capnodiales</taxon>
        <taxon>Piedraiaceae</taxon>
        <taxon>Piedraia</taxon>
    </lineage>
</organism>
<feature type="region of interest" description="Disordered" evidence="1">
    <location>
        <begin position="213"/>
        <end position="250"/>
    </location>
</feature>
<dbReference type="InterPro" id="IPR037504">
    <property type="entry name" value="PSI_induc_2"/>
</dbReference>
<gene>
    <name evidence="3" type="ORF">K470DRAFT_265499</name>
</gene>
<dbReference type="GO" id="GO:0005886">
    <property type="term" value="C:plasma membrane"/>
    <property type="evidence" value="ECO:0007669"/>
    <property type="project" value="TreeGrafter"/>
</dbReference>